<evidence type="ECO:0000256" key="4">
    <source>
        <dbReference type="ARBA" id="ARBA00031870"/>
    </source>
</evidence>
<dbReference type="InterPro" id="IPR036986">
    <property type="entry name" value="S4_RNA-bd_sf"/>
</dbReference>
<evidence type="ECO:0000256" key="3">
    <source>
        <dbReference type="ARBA" id="ARBA00023235"/>
    </source>
</evidence>
<comment type="catalytic activity">
    <reaction evidence="1">
        <text>a uridine in RNA = a pseudouridine in RNA</text>
        <dbReference type="Rhea" id="RHEA:48348"/>
        <dbReference type="Rhea" id="RHEA-COMP:12068"/>
        <dbReference type="Rhea" id="RHEA-COMP:12069"/>
        <dbReference type="ChEBI" id="CHEBI:65314"/>
        <dbReference type="ChEBI" id="CHEBI:65315"/>
    </reaction>
</comment>
<accession>D4RW25</accession>
<evidence type="ECO:0000256" key="2">
    <source>
        <dbReference type="ARBA" id="ARBA00010876"/>
    </source>
</evidence>
<dbReference type="InterPro" id="IPR006145">
    <property type="entry name" value="PsdUridine_synth_RsuA/RluA"/>
</dbReference>
<evidence type="ECO:0000313" key="8">
    <source>
        <dbReference type="EMBL" id="EFF69642.1"/>
    </source>
</evidence>
<dbReference type="Gene3D" id="3.30.2350.10">
    <property type="entry name" value="Pseudouridine synthase"/>
    <property type="match status" value="1"/>
</dbReference>
<dbReference type="InterPro" id="IPR020103">
    <property type="entry name" value="PsdUridine_synth_cat_dom_sf"/>
</dbReference>
<dbReference type="eggNOG" id="COG0564">
    <property type="taxonomic scope" value="Bacteria"/>
</dbReference>
<dbReference type="PANTHER" id="PTHR21600">
    <property type="entry name" value="MITOCHONDRIAL RNA PSEUDOURIDINE SYNTHASE"/>
    <property type="match status" value="1"/>
</dbReference>
<dbReference type="SUPFAM" id="SSF55120">
    <property type="entry name" value="Pseudouridine synthase"/>
    <property type="match status" value="1"/>
</dbReference>
<evidence type="ECO:0000259" key="7">
    <source>
        <dbReference type="Pfam" id="PF00849"/>
    </source>
</evidence>
<keyword evidence="9" id="KW-1185">Reference proteome</keyword>
<evidence type="ECO:0000256" key="1">
    <source>
        <dbReference type="ARBA" id="ARBA00000073"/>
    </source>
</evidence>
<comment type="similarity">
    <text evidence="2">Belongs to the pseudouridine synthase RluA family.</text>
</comment>
<dbReference type="GO" id="GO:0001522">
    <property type="term" value="P:pseudouridine synthesis"/>
    <property type="evidence" value="ECO:0007669"/>
    <property type="project" value="InterPro"/>
</dbReference>
<dbReference type="GO" id="GO:0140098">
    <property type="term" value="F:catalytic activity, acting on RNA"/>
    <property type="evidence" value="ECO:0007669"/>
    <property type="project" value="UniProtKB-ARBA"/>
</dbReference>
<dbReference type="GO" id="GO:0009982">
    <property type="term" value="F:pseudouridine synthase activity"/>
    <property type="evidence" value="ECO:0007669"/>
    <property type="project" value="InterPro"/>
</dbReference>
<organism evidence="8 9">
    <name type="scientific">Eshraghiella crossota DSM 2876</name>
    <dbReference type="NCBI Taxonomy" id="511680"/>
    <lineage>
        <taxon>Bacteria</taxon>
        <taxon>Bacillati</taxon>
        <taxon>Bacillota</taxon>
        <taxon>Clostridia</taxon>
        <taxon>Lachnospirales</taxon>
        <taxon>Lachnospiraceae</taxon>
        <taxon>Eshraghiella</taxon>
    </lineage>
</organism>
<dbReference type="Gene3D" id="3.10.290.10">
    <property type="entry name" value="RNA-binding S4 domain"/>
    <property type="match status" value="1"/>
</dbReference>
<dbReference type="AlphaFoldDB" id="D4RW25"/>
<comment type="caution">
    <text evidence="8">The sequence shown here is derived from an EMBL/GenBank/DDBJ whole genome shotgun (WGS) entry which is preliminary data.</text>
</comment>
<name>D4RW25_9FIRM</name>
<protein>
    <recommendedName>
        <fullName evidence="4">RNA pseudouridylate synthase</fullName>
    </recommendedName>
    <alternativeName>
        <fullName evidence="5">RNA-uridine isomerase</fullName>
    </alternativeName>
</protein>
<dbReference type="PANTHER" id="PTHR21600:SF83">
    <property type="entry name" value="PSEUDOURIDYLATE SYNTHASE RPUSD4, MITOCHONDRIAL"/>
    <property type="match status" value="1"/>
</dbReference>
<proteinExistence type="inferred from homology"/>
<reference evidence="8 9" key="1">
    <citation type="submission" date="2010-02" db="EMBL/GenBank/DDBJ databases">
        <authorList>
            <person name="Weinstock G."/>
            <person name="Sodergren E."/>
            <person name="Clifton S."/>
            <person name="Fulton L."/>
            <person name="Fulton B."/>
            <person name="Courtney L."/>
            <person name="Fronick C."/>
            <person name="Harrison M."/>
            <person name="Strong C."/>
            <person name="Farmer C."/>
            <person name="Delahaunty K."/>
            <person name="Markovic C."/>
            <person name="Hall O."/>
            <person name="Minx P."/>
            <person name="Tomlinson C."/>
            <person name="Mitreva M."/>
            <person name="Nelson J."/>
            <person name="Hou S."/>
            <person name="Wollam A."/>
            <person name="Pepin K.H."/>
            <person name="Johnson M."/>
            <person name="Bhonagiri V."/>
            <person name="Zhang X."/>
            <person name="Suruliraj S."/>
            <person name="Warren W."/>
            <person name="Chinwalla A."/>
            <person name="Mardis E.R."/>
            <person name="Wilson R.K."/>
        </authorList>
    </citation>
    <scope>NUCLEOTIDE SEQUENCE [LARGE SCALE GENOMIC DNA]</scope>
    <source>
        <strain evidence="8 9">DSM 2876</strain>
    </source>
</reference>
<dbReference type="PROSITE" id="PS01129">
    <property type="entry name" value="PSI_RLU"/>
    <property type="match status" value="1"/>
</dbReference>
<evidence type="ECO:0000256" key="5">
    <source>
        <dbReference type="ARBA" id="ARBA00033164"/>
    </source>
</evidence>
<dbReference type="GO" id="GO:0006396">
    <property type="term" value="P:RNA processing"/>
    <property type="evidence" value="ECO:0007669"/>
    <property type="project" value="UniProtKB-ARBA"/>
</dbReference>
<keyword evidence="3 8" id="KW-0413">Isomerase</keyword>
<dbReference type="GO" id="GO:0003723">
    <property type="term" value="F:RNA binding"/>
    <property type="evidence" value="ECO:0007669"/>
    <property type="project" value="UniProtKB-KW"/>
</dbReference>
<dbReference type="PROSITE" id="PS50889">
    <property type="entry name" value="S4"/>
    <property type="match status" value="1"/>
</dbReference>
<sequence length="314" mass="36001">MKEYIIGKNEAGQRFDKYIFKLLKNAGTGLIFKQLRNKNIVLNGKKAKGNEILKENDSVRIFMSDDTINKFTGGPLHISKTGFRLDVIYEDDDILLASKPVGVLSQKSSDKDISMNEYLIEYLTDNGFGKENLATFKPSFCNRLDRNTSGLMIAGKSLRGLQKMSEIIKDRSIHKFYLTIVKGIVDKKSVIKGYLRKDEKNNKVVIYDNPVKDSYEIHTEYEPLATKDDMTLLKVRLITGKTHQIRAHLAGISHPVLGDFKYGDKVFNEKYGEKKQLLHSYQVVFPKLDDFPDISEKSFNTPYPVNFTKYFKEN</sequence>
<dbReference type="InterPro" id="IPR050188">
    <property type="entry name" value="RluA_PseudoU_synthase"/>
</dbReference>
<dbReference type="STRING" id="45851.BHV86_06545"/>
<keyword evidence="6" id="KW-0694">RNA-binding</keyword>
<dbReference type="GeneID" id="98918521"/>
<dbReference type="InterPro" id="IPR006224">
    <property type="entry name" value="PsdUridine_synth_RluA-like_CS"/>
</dbReference>
<gene>
    <name evidence="8" type="ORF">BUTYVIB_00155</name>
</gene>
<dbReference type="Proteomes" id="UP000006238">
    <property type="component" value="Unassembled WGS sequence"/>
</dbReference>
<dbReference type="Pfam" id="PF00849">
    <property type="entry name" value="PseudoU_synth_2"/>
    <property type="match status" value="1"/>
</dbReference>
<evidence type="ECO:0000256" key="6">
    <source>
        <dbReference type="PROSITE-ProRule" id="PRU00182"/>
    </source>
</evidence>
<dbReference type="EMBL" id="ABWN01000017">
    <property type="protein sequence ID" value="EFF69642.1"/>
    <property type="molecule type" value="Genomic_DNA"/>
</dbReference>
<dbReference type="RefSeq" id="WP_005600777.1">
    <property type="nucleotide sequence ID" value="NZ_GG663519.1"/>
</dbReference>
<evidence type="ECO:0000313" key="9">
    <source>
        <dbReference type="Proteomes" id="UP000006238"/>
    </source>
</evidence>
<feature type="domain" description="Pseudouridine synthase RsuA/RluA-like" evidence="7">
    <location>
        <begin position="94"/>
        <end position="250"/>
    </location>
</feature>
<dbReference type="CDD" id="cd02869">
    <property type="entry name" value="PseudoU_synth_RluA_like"/>
    <property type="match status" value="1"/>
</dbReference>
<dbReference type="HOGENOM" id="CLU_016902_1_0_9"/>